<evidence type="ECO:0000256" key="3">
    <source>
        <dbReference type="PIRSR" id="PIRSR001235-1"/>
    </source>
</evidence>
<feature type="binding site" evidence="3">
    <location>
        <position position="87"/>
    </location>
    <ligand>
        <name>Zn(2+)</name>
        <dbReference type="ChEBI" id="CHEBI:29105"/>
        <label>1</label>
    </ligand>
</feature>
<dbReference type="NCBIfam" id="TIGR01879">
    <property type="entry name" value="hydantase"/>
    <property type="match status" value="1"/>
</dbReference>
<feature type="binding site" evidence="3">
    <location>
        <position position="98"/>
    </location>
    <ligand>
        <name>Zn(2+)</name>
        <dbReference type="ChEBI" id="CHEBI:29105"/>
        <label>1</label>
    </ligand>
</feature>
<dbReference type="PANTHER" id="PTHR32494:SF5">
    <property type="entry name" value="ALLANTOATE AMIDOHYDROLASE"/>
    <property type="match status" value="1"/>
</dbReference>
<sequence>MSAPGENLKINGERLWDSLMEMAKIGPGVAGGNNRQTLTDADAEGRALFQSWCEAAGCTMGLDTMGNMFAQRPGTDPEALPVYMGSHLDTQPTGGKYDGVLGVLGALEVIRTLNDLDVKTKHPIVVTNWSNEEGTRFAPAMLSSGVFAGLHTEEWAKARVDAEGKSYGDELKRIGWEGEEPVGSRKMHAMFELHIEQGPILEAEGKDVGIVTHGQGLSWTQVTITGKDAHTGSTPMPMRKNAGLGMAKVLQLVDEIAWSHAPHAVGAAGHIDVYPNSRNVIPGKVVFTVDFRSPELSVIEDMEARLKEGARKICDEMGLGVEFEKVGGFDPVKFDEGLVGKLREAAERLGYSHQDIISGAGHDACWINQVAPTAMVMCPCVDGLSHNEAEEISKEWASAGADVLLHAVLETAEIVE</sequence>
<comment type="cofactor">
    <cofactor evidence="3">
        <name>Zn(2+)</name>
        <dbReference type="ChEBI" id="CHEBI:29105"/>
    </cofactor>
    <text evidence="3">Binds 2 Zn(2+) ions per subunit.</text>
</comment>
<dbReference type="SUPFAM" id="SSF55031">
    <property type="entry name" value="Bacterial exopeptidase dimerisation domain"/>
    <property type="match status" value="1"/>
</dbReference>
<dbReference type="CDD" id="cd03884">
    <property type="entry name" value="M20_bAS"/>
    <property type="match status" value="1"/>
</dbReference>
<dbReference type="EC" id="3.5.1.87" evidence="5"/>
<feature type="binding site" evidence="3">
    <location>
        <position position="194"/>
    </location>
    <ligand>
        <name>Zn(2+)</name>
        <dbReference type="ChEBI" id="CHEBI:29105"/>
        <label>1</label>
    </ligand>
</feature>
<dbReference type="NCBIfam" id="NF006769">
    <property type="entry name" value="PRK09290.1-3"/>
    <property type="match status" value="1"/>
</dbReference>
<evidence type="ECO:0000256" key="1">
    <source>
        <dbReference type="ARBA" id="ARBA00006153"/>
    </source>
</evidence>
<dbReference type="GO" id="GO:0050538">
    <property type="term" value="F:N-carbamoyl-L-amino-acid hydrolase activity"/>
    <property type="evidence" value="ECO:0007669"/>
    <property type="project" value="UniProtKB-EC"/>
</dbReference>
<dbReference type="AlphaFoldDB" id="A0A1X6Y507"/>
<keyword evidence="2 5" id="KW-0378">Hydrolase</keyword>
<dbReference type="Pfam" id="PF01546">
    <property type="entry name" value="Peptidase_M20"/>
    <property type="match status" value="1"/>
</dbReference>
<dbReference type="RefSeq" id="WP_085886048.1">
    <property type="nucleotide sequence ID" value="NZ_FWFN01000001.1"/>
</dbReference>
<organism evidence="5 6">
    <name type="scientific">Pseudooceanicola marinus</name>
    <dbReference type="NCBI Taxonomy" id="396013"/>
    <lineage>
        <taxon>Bacteria</taxon>
        <taxon>Pseudomonadati</taxon>
        <taxon>Pseudomonadota</taxon>
        <taxon>Alphaproteobacteria</taxon>
        <taxon>Rhodobacterales</taxon>
        <taxon>Paracoccaceae</taxon>
        <taxon>Pseudooceanicola</taxon>
    </lineage>
</organism>
<proteinExistence type="inferred from homology"/>
<dbReference type="PANTHER" id="PTHR32494">
    <property type="entry name" value="ALLANTOATE DEIMINASE-RELATED"/>
    <property type="match status" value="1"/>
</dbReference>
<dbReference type="InterPro" id="IPR010158">
    <property type="entry name" value="Amidase_Cbmase"/>
</dbReference>
<dbReference type="InterPro" id="IPR002933">
    <property type="entry name" value="Peptidase_M20"/>
</dbReference>
<dbReference type="InterPro" id="IPR011650">
    <property type="entry name" value="Peptidase_M20_dimer"/>
</dbReference>
<dbReference type="GO" id="GO:0046872">
    <property type="term" value="F:metal ion binding"/>
    <property type="evidence" value="ECO:0007669"/>
    <property type="project" value="UniProtKB-KW"/>
</dbReference>
<dbReference type="Proteomes" id="UP000193963">
    <property type="component" value="Unassembled WGS sequence"/>
</dbReference>
<name>A0A1X6Y507_9RHOB</name>
<dbReference type="GO" id="GO:0016813">
    <property type="term" value="F:hydrolase activity, acting on carbon-nitrogen (but not peptide) bonds, in linear amidines"/>
    <property type="evidence" value="ECO:0007669"/>
    <property type="project" value="InterPro"/>
</dbReference>
<dbReference type="Gene3D" id="3.40.630.10">
    <property type="entry name" value="Zn peptidases"/>
    <property type="match status" value="1"/>
</dbReference>
<dbReference type="NCBIfam" id="NF009527">
    <property type="entry name" value="PRK12891.1"/>
    <property type="match status" value="1"/>
</dbReference>
<keyword evidence="3" id="KW-0479">Metal-binding</keyword>
<feature type="binding site" evidence="3">
    <location>
        <position position="133"/>
    </location>
    <ligand>
        <name>Zn(2+)</name>
        <dbReference type="ChEBI" id="CHEBI:29105"/>
        <label>2</label>
    </ligand>
</feature>
<reference evidence="5 6" key="1">
    <citation type="submission" date="2017-03" db="EMBL/GenBank/DDBJ databases">
        <authorList>
            <person name="Afonso C.L."/>
            <person name="Miller P.J."/>
            <person name="Scott M.A."/>
            <person name="Spackman E."/>
            <person name="Goraichik I."/>
            <person name="Dimitrov K.M."/>
            <person name="Suarez D.L."/>
            <person name="Swayne D.E."/>
        </authorList>
    </citation>
    <scope>NUCLEOTIDE SEQUENCE [LARGE SCALE GENOMIC DNA]</scope>
    <source>
        <strain evidence="5 6">CECT 7751</strain>
    </source>
</reference>
<feature type="binding site" evidence="3">
    <location>
        <position position="98"/>
    </location>
    <ligand>
        <name>Zn(2+)</name>
        <dbReference type="ChEBI" id="CHEBI:29105"/>
        <label>2</label>
    </ligand>
</feature>
<evidence type="ECO:0000259" key="4">
    <source>
        <dbReference type="Pfam" id="PF07687"/>
    </source>
</evidence>
<protein>
    <submittedName>
        <fullName evidence="5">N-carbamoyl-L-amino acid hydrolase</fullName>
        <ecNumber evidence="5">3.5.1.87</ecNumber>
    </submittedName>
</protein>
<keyword evidence="6" id="KW-1185">Reference proteome</keyword>
<comment type="similarity">
    <text evidence="1">Belongs to the peptidase M20 family.</text>
</comment>
<feature type="binding site" evidence="3">
    <location>
        <position position="386"/>
    </location>
    <ligand>
        <name>Zn(2+)</name>
        <dbReference type="ChEBI" id="CHEBI:29105"/>
        <label>2</label>
    </ligand>
</feature>
<dbReference type="Pfam" id="PF07687">
    <property type="entry name" value="M20_dimer"/>
    <property type="match status" value="1"/>
</dbReference>
<dbReference type="EMBL" id="FWFN01000001">
    <property type="protein sequence ID" value="SLN10731.1"/>
    <property type="molecule type" value="Genomic_DNA"/>
</dbReference>
<dbReference type="PIRSF" id="PIRSF001235">
    <property type="entry name" value="Amidase_carbamoylase"/>
    <property type="match status" value="1"/>
</dbReference>
<keyword evidence="3" id="KW-0862">Zinc</keyword>
<evidence type="ECO:0000256" key="2">
    <source>
        <dbReference type="ARBA" id="ARBA00022801"/>
    </source>
</evidence>
<evidence type="ECO:0000313" key="6">
    <source>
        <dbReference type="Proteomes" id="UP000193963"/>
    </source>
</evidence>
<evidence type="ECO:0000313" key="5">
    <source>
        <dbReference type="EMBL" id="SLN10731.1"/>
    </source>
</evidence>
<dbReference type="SUPFAM" id="SSF53187">
    <property type="entry name" value="Zn-dependent exopeptidases"/>
    <property type="match status" value="1"/>
</dbReference>
<accession>A0A1X6Y507</accession>
<gene>
    <name evidence="5" type="primary">amaB_1</name>
    <name evidence="5" type="ORF">PSM7751_00106</name>
</gene>
<feature type="domain" description="Peptidase M20 dimerisation" evidence="4">
    <location>
        <begin position="215"/>
        <end position="312"/>
    </location>
</feature>
<dbReference type="Gene3D" id="3.30.70.360">
    <property type="match status" value="1"/>
</dbReference>
<dbReference type="InterPro" id="IPR036264">
    <property type="entry name" value="Bact_exopeptidase_dim_dom"/>
</dbReference>
<dbReference type="OrthoDB" id="9808195at2"/>